<dbReference type="Pfam" id="PF08028">
    <property type="entry name" value="Acyl-CoA_dh_2"/>
    <property type="match status" value="1"/>
</dbReference>
<dbReference type="Gene3D" id="1.20.140.10">
    <property type="entry name" value="Butyryl-CoA Dehydrogenase, subunit A, domain 3"/>
    <property type="match status" value="1"/>
</dbReference>
<keyword evidence="4" id="KW-1185">Reference proteome</keyword>
<dbReference type="InterPro" id="IPR046373">
    <property type="entry name" value="Acyl-CoA_Oxase/DH_mid-dom_sf"/>
</dbReference>
<dbReference type="Gene3D" id="2.40.110.10">
    <property type="entry name" value="Butyryl-CoA Dehydrogenase, subunit A, domain 2"/>
    <property type="match status" value="1"/>
</dbReference>
<evidence type="ECO:0000313" key="3">
    <source>
        <dbReference type="EMBL" id="SEK66148.1"/>
    </source>
</evidence>
<proteinExistence type="predicted"/>
<evidence type="ECO:0000259" key="2">
    <source>
        <dbReference type="Pfam" id="PF08028"/>
    </source>
</evidence>
<reference evidence="4" key="1">
    <citation type="submission" date="2016-10" db="EMBL/GenBank/DDBJ databases">
        <authorList>
            <person name="Varghese N."/>
            <person name="Submissions S."/>
        </authorList>
    </citation>
    <scope>NUCLEOTIDE SEQUENCE [LARGE SCALE GENOMIC DNA]</scope>
    <source>
        <strain evidence="4">DSM 18733</strain>
    </source>
</reference>
<evidence type="ECO:0000256" key="1">
    <source>
        <dbReference type="ARBA" id="ARBA00023002"/>
    </source>
</evidence>
<keyword evidence="1" id="KW-0560">Oxidoreductase</keyword>
<accession>A0A1H7IUS4</accession>
<dbReference type="Proteomes" id="UP000199421">
    <property type="component" value="Unassembled WGS sequence"/>
</dbReference>
<dbReference type="InterPro" id="IPR013107">
    <property type="entry name" value="Acyl-CoA_DH_C"/>
</dbReference>
<organism evidence="3 4">
    <name type="scientific">Olivibacter domesticus</name>
    <name type="common">Pseudosphingobacterium domesticum</name>
    <dbReference type="NCBI Taxonomy" id="407022"/>
    <lineage>
        <taxon>Bacteria</taxon>
        <taxon>Pseudomonadati</taxon>
        <taxon>Bacteroidota</taxon>
        <taxon>Sphingobacteriia</taxon>
        <taxon>Sphingobacteriales</taxon>
        <taxon>Sphingobacteriaceae</taxon>
        <taxon>Olivibacter</taxon>
    </lineage>
</organism>
<dbReference type="OrthoDB" id="1170793at2"/>
<dbReference type="Gene3D" id="1.10.540.10">
    <property type="entry name" value="Acyl-CoA dehydrogenase/oxidase, N-terminal domain"/>
    <property type="match status" value="1"/>
</dbReference>
<gene>
    <name evidence="3" type="ORF">SAMN05661044_00838</name>
</gene>
<dbReference type="AlphaFoldDB" id="A0A1H7IUS4"/>
<dbReference type="PIRSF" id="PIRSF016578">
    <property type="entry name" value="HsaA"/>
    <property type="match status" value="1"/>
</dbReference>
<dbReference type="GO" id="GO:0050660">
    <property type="term" value="F:flavin adenine dinucleotide binding"/>
    <property type="evidence" value="ECO:0007669"/>
    <property type="project" value="InterPro"/>
</dbReference>
<dbReference type="GO" id="GO:0016627">
    <property type="term" value="F:oxidoreductase activity, acting on the CH-CH group of donors"/>
    <property type="evidence" value="ECO:0007669"/>
    <property type="project" value="InterPro"/>
</dbReference>
<dbReference type="STRING" id="407022.SAMN05661044_00838"/>
<sequence>MEIPENLIEKLRGQTFLSEKMERLTDEQLAVIYEQKWFKLFVPNEFGGLNLSLPQGLMLEESLAKIDGSLGWTITLCSGATMFVGYLNQDIAKDLFYDTKVCFGGSGRASGKAEIIQDGYLISGKWQYATGALHNTVFTANCELVEDNKTLLNHDGTPIIKSFMFLRQEVELIQDWKAMGLKATSSDTFSVKNLKVKKDRAFEINTQYTTLNNVIYRYPFKQFAETTLAVNTLGMTLRFLELCGEILTNKQRTVNNRDQTFIKTHKELLLDAKSELFEQRKSFYAAVNKSWLQLAETNFIEEDLLEIISTTSRILVKTALKWVSQLYPYCGMSAAKPSEEINRVWRNIFTASQHSIFL</sequence>
<dbReference type="InterPro" id="IPR037069">
    <property type="entry name" value="AcylCoA_DH/ox_N_sf"/>
</dbReference>
<dbReference type="SUPFAM" id="SSF56645">
    <property type="entry name" value="Acyl-CoA dehydrogenase NM domain-like"/>
    <property type="match status" value="1"/>
</dbReference>
<dbReference type="InterPro" id="IPR009100">
    <property type="entry name" value="AcylCoA_DH/oxidase_NM_dom_sf"/>
</dbReference>
<protein>
    <submittedName>
        <fullName evidence="3">Acyl-CoA dehydrogenase</fullName>
    </submittedName>
</protein>
<dbReference type="RefSeq" id="WP_093318681.1">
    <property type="nucleotide sequence ID" value="NZ_FOAF01000001.1"/>
</dbReference>
<evidence type="ECO:0000313" key="4">
    <source>
        <dbReference type="Proteomes" id="UP000199421"/>
    </source>
</evidence>
<dbReference type="EMBL" id="FOAF01000001">
    <property type="protein sequence ID" value="SEK66148.1"/>
    <property type="molecule type" value="Genomic_DNA"/>
</dbReference>
<feature type="domain" description="Acyl-CoA dehydrogenase C-terminal" evidence="2">
    <location>
        <begin position="228"/>
        <end position="357"/>
    </location>
</feature>
<name>A0A1H7IUS4_OLID1</name>